<name>A0AAV4WRR6_CAEEX</name>
<dbReference type="AlphaFoldDB" id="A0AAV4WRR6"/>
<reference evidence="1 2" key="1">
    <citation type="submission" date="2021-06" db="EMBL/GenBank/DDBJ databases">
        <title>Caerostris extrusa draft genome.</title>
        <authorList>
            <person name="Kono N."/>
            <person name="Arakawa K."/>
        </authorList>
    </citation>
    <scope>NUCLEOTIDE SEQUENCE [LARGE SCALE GENOMIC DNA]</scope>
</reference>
<dbReference type="EMBL" id="BPLR01016623">
    <property type="protein sequence ID" value="GIY85196.1"/>
    <property type="molecule type" value="Genomic_DNA"/>
</dbReference>
<gene>
    <name evidence="1" type="ORF">CEXT_30231</name>
</gene>
<evidence type="ECO:0000313" key="1">
    <source>
        <dbReference type="EMBL" id="GIY85196.1"/>
    </source>
</evidence>
<proteinExistence type="predicted"/>
<dbReference type="Proteomes" id="UP001054945">
    <property type="component" value="Unassembled WGS sequence"/>
</dbReference>
<comment type="caution">
    <text evidence="1">The sequence shown here is derived from an EMBL/GenBank/DDBJ whole genome shotgun (WGS) entry which is preliminary data.</text>
</comment>
<organism evidence="1 2">
    <name type="scientific">Caerostris extrusa</name>
    <name type="common">Bark spider</name>
    <name type="synonym">Caerostris bankana</name>
    <dbReference type="NCBI Taxonomy" id="172846"/>
    <lineage>
        <taxon>Eukaryota</taxon>
        <taxon>Metazoa</taxon>
        <taxon>Ecdysozoa</taxon>
        <taxon>Arthropoda</taxon>
        <taxon>Chelicerata</taxon>
        <taxon>Arachnida</taxon>
        <taxon>Araneae</taxon>
        <taxon>Araneomorphae</taxon>
        <taxon>Entelegynae</taxon>
        <taxon>Araneoidea</taxon>
        <taxon>Araneidae</taxon>
        <taxon>Caerostris</taxon>
    </lineage>
</organism>
<accession>A0AAV4WRR6</accession>
<evidence type="ECO:0000313" key="2">
    <source>
        <dbReference type="Proteomes" id="UP001054945"/>
    </source>
</evidence>
<protein>
    <submittedName>
        <fullName evidence="1">Uncharacterized protein</fullName>
    </submittedName>
</protein>
<sequence length="71" mass="8648">MKEPYVCCSKKCDEHYTNQSGSGIPHYESISFQRWYGLEGVFRRLLRAELPFFSKRWKRSLEKKPWSQERM</sequence>
<keyword evidence="2" id="KW-1185">Reference proteome</keyword>